<proteinExistence type="inferred from homology"/>
<evidence type="ECO:0000256" key="7">
    <source>
        <dbReference type="SAM" id="Phobius"/>
    </source>
</evidence>
<dbReference type="GO" id="GO:0038023">
    <property type="term" value="F:signaling receptor activity"/>
    <property type="evidence" value="ECO:0007669"/>
    <property type="project" value="TreeGrafter"/>
</dbReference>
<dbReference type="InterPro" id="IPR004254">
    <property type="entry name" value="AdipoR/HlyIII-related"/>
</dbReference>
<feature type="transmembrane region" description="Helical" evidence="7">
    <location>
        <begin position="170"/>
        <end position="188"/>
    </location>
</feature>
<feature type="transmembrane region" description="Helical" evidence="7">
    <location>
        <begin position="6"/>
        <end position="22"/>
    </location>
</feature>
<organism evidence="8 9">
    <name type="scientific">Knufia peltigerae</name>
    <dbReference type="NCBI Taxonomy" id="1002370"/>
    <lineage>
        <taxon>Eukaryota</taxon>
        <taxon>Fungi</taxon>
        <taxon>Dikarya</taxon>
        <taxon>Ascomycota</taxon>
        <taxon>Pezizomycotina</taxon>
        <taxon>Eurotiomycetes</taxon>
        <taxon>Chaetothyriomycetidae</taxon>
        <taxon>Chaetothyriales</taxon>
        <taxon>Trichomeriaceae</taxon>
        <taxon>Knufia</taxon>
    </lineage>
</organism>
<feature type="transmembrane region" description="Helical" evidence="7">
    <location>
        <begin position="76"/>
        <end position="96"/>
    </location>
</feature>
<feature type="binding site" evidence="6">
    <location>
        <position position="208"/>
    </location>
    <ligand>
        <name>Zn(2+)</name>
        <dbReference type="ChEBI" id="CHEBI:29105"/>
    </ligand>
</feature>
<feature type="binding site" evidence="6">
    <location>
        <position position="58"/>
    </location>
    <ligand>
        <name>Zn(2+)</name>
        <dbReference type="ChEBI" id="CHEBI:29105"/>
    </ligand>
</feature>
<dbReference type="AlphaFoldDB" id="A0AA38XE32"/>
<dbReference type="Proteomes" id="UP001172681">
    <property type="component" value="Unassembled WGS sequence"/>
</dbReference>
<evidence type="ECO:0000256" key="1">
    <source>
        <dbReference type="ARBA" id="ARBA00004141"/>
    </source>
</evidence>
<evidence type="ECO:0000313" key="8">
    <source>
        <dbReference type="EMBL" id="KAJ9611781.1"/>
    </source>
</evidence>
<dbReference type="PANTHER" id="PTHR20855:SF52">
    <property type="entry name" value="ADIPONECTIN RECEPTOR PROTEIN"/>
    <property type="match status" value="1"/>
</dbReference>
<keyword evidence="9" id="KW-1185">Reference proteome</keyword>
<sequence>MNIWTHLLGSISFVAIGLIFYISSRQSHDLSSSVGDQFAVALSTAAAAVFFGLSATFHSLRSHSYKVRHFWGKMDILGICILAVGAGTSATYYACYCDAITRFNYWALNLGAGAAAAVTLFDTGGGGSKMRALRGGVFSILAISAMLPILQRSYSLGWRQSYHEVGSQWYLAEALSLLTGVGLFVASIPERLRPGSFDIWGHSHQLFHLFALAGAAFHLFALITGYKYRQAHPHC</sequence>
<reference evidence="8" key="1">
    <citation type="submission" date="2022-10" db="EMBL/GenBank/DDBJ databases">
        <title>Culturing micro-colonial fungi from biological soil crusts in the Mojave desert and describing Neophaeococcomyces mojavensis, and introducing the new genera and species Taxawa tesnikishii.</title>
        <authorList>
            <person name="Kurbessoian T."/>
            <person name="Stajich J.E."/>
        </authorList>
    </citation>
    <scope>NUCLEOTIDE SEQUENCE</scope>
    <source>
        <strain evidence="8">TK_35</strain>
    </source>
</reference>
<comment type="similarity">
    <text evidence="2">Belongs to the ADIPOR family.</text>
</comment>
<gene>
    <name evidence="8" type="ORF">H2204_015207</name>
</gene>
<dbReference type="PANTHER" id="PTHR20855">
    <property type="entry name" value="ADIPOR/PROGESTIN RECEPTOR-RELATED"/>
    <property type="match status" value="1"/>
</dbReference>
<protein>
    <submittedName>
        <fullName evidence="8">Uncharacterized protein</fullName>
    </submittedName>
</protein>
<keyword evidence="5 7" id="KW-0472">Membrane</keyword>
<evidence type="ECO:0000313" key="9">
    <source>
        <dbReference type="Proteomes" id="UP001172681"/>
    </source>
</evidence>
<feature type="transmembrane region" description="Helical" evidence="7">
    <location>
        <begin position="133"/>
        <end position="150"/>
    </location>
</feature>
<keyword evidence="4 7" id="KW-1133">Transmembrane helix</keyword>
<evidence type="ECO:0000256" key="2">
    <source>
        <dbReference type="ARBA" id="ARBA00007018"/>
    </source>
</evidence>
<comment type="subcellular location">
    <subcellularLocation>
        <location evidence="1">Membrane</location>
        <topology evidence="1">Multi-pass membrane protein</topology>
    </subcellularLocation>
</comment>
<comment type="caution">
    <text evidence="8">The sequence shown here is derived from an EMBL/GenBank/DDBJ whole genome shotgun (WGS) entry which is preliminary data.</text>
</comment>
<dbReference type="GO" id="GO:0016020">
    <property type="term" value="C:membrane"/>
    <property type="evidence" value="ECO:0007669"/>
    <property type="project" value="UniProtKB-SubCell"/>
</dbReference>
<keyword evidence="6" id="KW-0862">Zinc</keyword>
<name>A0AA38XE32_9EURO</name>
<evidence type="ECO:0000256" key="6">
    <source>
        <dbReference type="PIRSR" id="PIRSR604254-1"/>
    </source>
</evidence>
<dbReference type="GO" id="GO:0006882">
    <property type="term" value="P:intracellular zinc ion homeostasis"/>
    <property type="evidence" value="ECO:0007669"/>
    <property type="project" value="TreeGrafter"/>
</dbReference>
<feature type="binding site" evidence="6">
    <location>
        <position position="204"/>
    </location>
    <ligand>
        <name>Zn(2+)</name>
        <dbReference type="ChEBI" id="CHEBI:29105"/>
    </ligand>
</feature>
<evidence type="ECO:0000256" key="4">
    <source>
        <dbReference type="ARBA" id="ARBA00022989"/>
    </source>
</evidence>
<accession>A0AA38XE32</accession>
<keyword evidence="6" id="KW-0479">Metal-binding</keyword>
<keyword evidence="3 7" id="KW-0812">Transmembrane</keyword>
<feature type="transmembrane region" description="Helical" evidence="7">
    <location>
        <begin position="208"/>
        <end position="226"/>
    </location>
</feature>
<evidence type="ECO:0000256" key="3">
    <source>
        <dbReference type="ARBA" id="ARBA00022692"/>
    </source>
</evidence>
<dbReference type="EMBL" id="JAPDRN010000227">
    <property type="protein sequence ID" value="KAJ9611781.1"/>
    <property type="molecule type" value="Genomic_DNA"/>
</dbReference>
<evidence type="ECO:0000256" key="5">
    <source>
        <dbReference type="ARBA" id="ARBA00023136"/>
    </source>
</evidence>
<dbReference type="Pfam" id="PF03006">
    <property type="entry name" value="HlyIII"/>
    <property type="match status" value="1"/>
</dbReference>
<feature type="transmembrane region" description="Helical" evidence="7">
    <location>
        <begin position="103"/>
        <end position="121"/>
    </location>
</feature>
<feature type="transmembrane region" description="Helical" evidence="7">
    <location>
        <begin position="34"/>
        <end position="56"/>
    </location>
</feature>
<dbReference type="GO" id="GO:0046872">
    <property type="term" value="F:metal ion binding"/>
    <property type="evidence" value="ECO:0007669"/>
    <property type="project" value="UniProtKB-KW"/>
</dbReference>